<keyword evidence="2" id="KW-1185">Reference proteome</keyword>
<accession>A0A010R9N9</accession>
<organism evidence="1 2">
    <name type="scientific">Colletotrichum fioriniae PJ7</name>
    <dbReference type="NCBI Taxonomy" id="1445577"/>
    <lineage>
        <taxon>Eukaryota</taxon>
        <taxon>Fungi</taxon>
        <taxon>Dikarya</taxon>
        <taxon>Ascomycota</taxon>
        <taxon>Pezizomycotina</taxon>
        <taxon>Sordariomycetes</taxon>
        <taxon>Hypocreomycetidae</taxon>
        <taxon>Glomerellales</taxon>
        <taxon>Glomerellaceae</taxon>
        <taxon>Colletotrichum</taxon>
        <taxon>Colletotrichum acutatum species complex</taxon>
    </lineage>
</organism>
<dbReference type="AlphaFoldDB" id="A0A010R9N9"/>
<proteinExistence type="predicted"/>
<gene>
    <name evidence="1" type="ORF">CFIO01_04398</name>
</gene>
<evidence type="ECO:0000313" key="2">
    <source>
        <dbReference type="Proteomes" id="UP000020467"/>
    </source>
</evidence>
<sequence>MPLVPVYSFEELNAILSAGSNAVTNAYQQFRLVFPGRSMMEIGLTDTFITQAQMLSSGNTKDAFFEWSNNENITGSDFVVKVNKNQTTDKFDVLFQAKVAKKEGQDTYADFLYESTKTIGRVKVMEYQNILLAQYAKETSSEA</sequence>
<dbReference type="EMBL" id="JARH01000104">
    <property type="protein sequence ID" value="EXF85390.1"/>
    <property type="molecule type" value="Genomic_DNA"/>
</dbReference>
<protein>
    <submittedName>
        <fullName evidence="1">Uncharacterized protein</fullName>
    </submittedName>
</protein>
<reference evidence="1 2" key="1">
    <citation type="submission" date="2014-02" db="EMBL/GenBank/DDBJ databases">
        <title>The genome sequence of Colletotrichum fioriniae PJ7.</title>
        <authorList>
            <person name="Baroncelli R."/>
            <person name="Thon M.R."/>
        </authorList>
    </citation>
    <scope>NUCLEOTIDE SEQUENCE [LARGE SCALE GENOMIC DNA]</scope>
    <source>
        <strain evidence="1 2">PJ7</strain>
    </source>
</reference>
<comment type="caution">
    <text evidence="1">The sequence shown here is derived from an EMBL/GenBank/DDBJ whole genome shotgun (WGS) entry which is preliminary data.</text>
</comment>
<name>A0A010R9N9_9PEZI</name>
<dbReference type="OrthoDB" id="5102462at2759"/>
<dbReference type="KEGG" id="cfj:CFIO01_04398"/>
<dbReference type="HOGENOM" id="CLU_1806012_0_0_1"/>
<dbReference type="Proteomes" id="UP000020467">
    <property type="component" value="Unassembled WGS sequence"/>
</dbReference>
<evidence type="ECO:0000313" key="1">
    <source>
        <dbReference type="EMBL" id="EXF85390.1"/>
    </source>
</evidence>